<keyword evidence="3" id="KW-0969">Cilium</keyword>
<comment type="caution">
    <text evidence="3">The sequence shown here is derived from an EMBL/GenBank/DDBJ whole genome shotgun (WGS) entry which is preliminary data.</text>
</comment>
<dbReference type="AlphaFoldDB" id="A0A0M0JK75"/>
<dbReference type="GO" id="GO:0005509">
    <property type="term" value="F:calcium ion binding"/>
    <property type="evidence" value="ECO:0007669"/>
    <property type="project" value="InterPro"/>
</dbReference>
<dbReference type="InterPro" id="IPR003299">
    <property type="entry name" value="Calflagin-bd"/>
</dbReference>
<protein>
    <submittedName>
        <fullName evidence="3">Flagellar calcium-binding protein</fullName>
    </submittedName>
</protein>
<keyword evidence="2" id="KW-0677">Repeat</keyword>
<reference evidence="4" key="1">
    <citation type="journal article" date="2015" name="PLoS Genet.">
        <title>Genome Sequence and Transcriptome Analyses of Chrysochromulina tobin: Metabolic Tools for Enhanced Algal Fitness in the Prominent Order Prymnesiales (Haptophyceae).</title>
        <authorList>
            <person name="Hovde B.T."/>
            <person name="Deodato C.R."/>
            <person name="Hunsperger H.M."/>
            <person name="Ryken S.A."/>
            <person name="Yost W."/>
            <person name="Jha R.K."/>
            <person name="Patterson J."/>
            <person name="Monnat R.J. Jr."/>
            <person name="Barlow S.B."/>
            <person name="Starkenburg S.R."/>
            <person name="Cattolico R.A."/>
        </authorList>
    </citation>
    <scope>NUCLEOTIDE SEQUENCE</scope>
    <source>
        <strain evidence="4">CCMP291</strain>
    </source>
</reference>
<sequence>MDQGLRFVQELEQGLPAGSKPLVMHAFQAASDIAAEFTHFATTERVENGEMFRLTLIAMRQYLELYAVVCGDGGARRARPVAVTIAEFEQAVPLLRQWGVRVADPRLTFQRIDKLGGGVIRFDELARWASTT</sequence>
<dbReference type="OrthoDB" id="270165at2759"/>
<evidence type="ECO:0000256" key="2">
    <source>
        <dbReference type="ARBA" id="ARBA00022737"/>
    </source>
</evidence>
<dbReference type="EMBL" id="JWZX01002822">
    <property type="protein sequence ID" value="KOO26658.1"/>
    <property type="molecule type" value="Genomic_DNA"/>
</dbReference>
<organism evidence="3 4">
    <name type="scientific">Chrysochromulina tobinii</name>
    <dbReference type="NCBI Taxonomy" id="1460289"/>
    <lineage>
        <taxon>Eukaryota</taxon>
        <taxon>Haptista</taxon>
        <taxon>Haptophyta</taxon>
        <taxon>Prymnesiophyceae</taxon>
        <taxon>Prymnesiales</taxon>
        <taxon>Chrysochromulinaceae</taxon>
        <taxon>Chrysochromulina</taxon>
    </lineage>
</organism>
<evidence type="ECO:0000313" key="3">
    <source>
        <dbReference type="EMBL" id="KOO26658.1"/>
    </source>
</evidence>
<keyword evidence="4" id="KW-1185">Reference proteome</keyword>
<gene>
    <name evidence="3" type="ORF">Ctob_004382</name>
</gene>
<evidence type="ECO:0000313" key="4">
    <source>
        <dbReference type="Proteomes" id="UP000037460"/>
    </source>
</evidence>
<proteinExistence type="predicted"/>
<dbReference type="PRINTS" id="PR01362">
    <property type="entry name" value="CALFLAGIN"/>
</dbReference>
<evidence type="ECO:0000256" key="1">
    <source>
        <dbReference type="ARBA" id="ARBA00022723"/>
    </source>
</evidence>
<keyword evidence="1" id="KW-0479">Metal-binding</keyword>
<keyword evidence="3" id="KW-0282">Flagellum</keyword>
<dbReference type="Gene3D" id="1.10.238.10">
    <property type="entry name" value="EF-hand"/>
    <property type="match status" value="1"/>
</dbReference>
<accession>A0A0M0JK75</accession>
<keyword evidence="3" id="KW-0966">Cell projection</keyword>
<name>A0A0M0JK75_9EUKA</name>
<dbReference type="Proteomes" id="UP000037460">
    <property type="component" value="Unassembled WGS sequence"/>
</dbReference>